<feature type="domain" description="NAD(P)-binding" evidence="1">
    <location>
        <begin position="7"/>
        <end position="192"/>
    </location>
</feature>
<evidence type="ECO:0000313" key="2">
    <source>
        <dbReference type="EMBL" id="NEV60831.1"/>
    </source>
</evidence>
<evidence type="ECO:0000259" key="1">
    <source>
        <dbReference type="Pfam" id="PF13460"/>
    </source>
</evidence>
<dbReference type="EMBL" id="JAAIJQ010000005">
    <property type="protein sequence ID" value="NEV60831.1"/>
    <property type="molecule type" value="Genomic_DNA"/>
</dbReference>
<evidence type="ECO:0000313" key="3">
    <source>
        <dbReference type="Proteomes" id="UP000483379"/>
    </source>
</evidence>
<keyword evidence="3" id="KW-1185">Reference proteome</keyword>
<dbReference type="Gene3D" id="3.40.50.720">
    <property type="entry name" value="NAD(P)-binding Rossmann-like Domain"/>
    <property type="match status" value="1"/>
</dbReference>
<dbReference type="SUPFAM" id="SSF51735">
    <property type="entry name" value="NAD(P)-binding Rossmann-fold domains"/>
    <property type="match status" value="1"/>
</dbReference>
<dbReference type="InterPro" id="IPR036291">
    <property type="entry name" value="NAD(P)-bd_dom_sf"/>
</dbReference>
<proteinExistence type="predicted"/>
<dbReference type="InterPro" id="IPR016040">
    <property type="entry name" value="NAD(P)-bd_dom"/>
</dbReference>
<dbReference type="RefSeq" id="WP_164450876.1">
    <property type="nucleotide sequence ID" value="NZ_JAAIJQ010000005.1"/>
</dbReference>
<dbReference type="Proteomes" id="UP000483379">
    <property type="component" value="Unassembled WGS sequence"/>
</dbReference>
<dbReference type="AlphaFoldDB" id="A0A6M0JVA3"/>
<comment type="caution">
    <text evidence="2">The sequence shown here is derived from an EMBL/GenBank/DDBJ whole genome shotgun (WGS) entry which is preliminary data.</text>
</comment>
<reference evidence="2 3" key="1">
    <citation type="submission" date="2020-02" db="EMBL/GenBank/DDBJ databases">
        <title>Genome sequences of Thiorhodococcus mannitoliphagus and Thiorhodococcus minor, purple sulfur photosynthetic bacteria in the gammaproteobacterial family, Chromatiaceae.</title>
        <authorList>
            <person name="Aviles F.A."/>
            <person name="Meyer T.E."/>
            <person name="Kyndt J.A."/>
        </authorList>
    </citation>
    <scope>NUCLEOTIDE SEQUENCE [LARGE SCALE GENOMIC DNA]</scope>
    <source>
        <strain evidence="2 3">DSM 11518</strain>
    </source>
</reference>
<accession>A0A6M0JVA3</accession>
<gene>
    <name evidence="2" type="ORF">G3446_02790</name>
</gene>
<dbReference type="PANTHER" id="PTHR15020">
    <property type="entry name" value="FLAVIN REDUCTASE-RELATED"/>
    <property type="match status" value="1"/>
</dbReference>
<protein>
    <submittedName>
        <fullName evidence="2">SDR family oxidoreductase</fullName>
    </submittedName>
</protein>
<dbReference type="PANTHER" id="PTHR15020:SF50">
    <property type="entry name" value="UPF0659 PROTEIN YMR090W"/>
    <property type="match status" value="1"/>
</dbReference>
<dbReference type="Pfam" id="PF13460">
    <property type="entry name" value="NAD_binding_10"/>
    <property type="match status" value="1"/>
</dbReference>
<dbReference type="CDD" id="cd05244">
    <property type="entry name" value="BVR-B_like_SDR_a"/>
    <property type="match status" value="1"/>
</dbReference>
<sequence>MHIALFGATGGTGRQVLAQGIAQGHSISALVRDPAKLPDRAGLTKVQGDVLDPEPVAQCVAGADAVICVLGSHGRQAPVEAGGTERILEAMRASGVRRLIVVTSLGVGDSRPQLSWPVRLMMDLTLGAIMRAKEAQEALVKASGLDWTIVRPGGLTDGPKTGGYGFGVDSAIKPGRVSRADVADFVLRQLADDGFLHQAPAVV</sequence>
<name>A0A6M0JVA3_9GAMM</name>
<organism evidence="2 3">
    <name type="scientific">Thiorhodococcus minor</name>
    <dbReference type="NCBI Taxonomy" id="57489"/>
    <lineage>
        <taxon>Bacteria</taxon>
        <taxon>Pseudomonadati</taxon>
        <taxon>Pseudomonadota</taxon>
        <taxon>Gammaproteobacteria</taxon>
        <taxon>Chromatiales</taxon>
        <taxon>Chromatiaceae</taxon>
        <taxon>Thiorhodococcus</taxon>
    </lineage>
</organism>